<dbReference type="AlphaFoldDB" id="A0AAD4ZY20"/>
<proteinExistence type="predicted"/>
<evidence type="ECO:0000313" key="1">
    <source>
        <dbReference type="EMBL" id="KAI5356352.1"/>
    </source>
</evidence>
<comment type="caution">
    <text evidence="1">The sequence shown here is derived from an EMBL/GenBank/DDBJ whole genome shotgun (WGS) entry which is preliminary data.</text>
</comment>
<keyword evidence="2" id="KW-1185">Reference proteome</keyword>
<organism evidence="1 2">
    <name type="scientific">Prunus dulcis</name>
    <name type="common">Almond</name>
    <name type="synonym">Amygdalus dulcis</name>
    <dbReference type="NCBI Taxonomy" id="3755"/>
    <lineage>
        <taxon>Eukaryota</taxon>
        <taxon>Viridiplantae</taxon>
        <taxon>Streptophyta</taxon>
        <taxon>Embryophyta</taxon>
        <taxon>Tracheophyta</taxon>
        <taxon>Spermatophyta</taxon>
        <taxon>Magnoliopsida</taxon>
        <taxon>eudicotyledons</taxon>
        <taxon>Gunneridae</taxon>
        <taxon>Pentapetalae</taxon>
        <taxon>rosids</taxon>
        <taxon>fabids</taxon>
        <taxon>Rosales</taxon>
        <taxon>Rosaceae</taxon>
        <taxon>Amygdaloideae</taxon>
        <taxon>Amygdaleae</taxon>
        <taxon>Prunus</taxon>
    </lineage>
</organism>
<dbReference type="EMBL" id="JAJFAZ020000001">
    <property type="protein sequence ID" value="KAI5356352.1"/>
    <property type="molecule type" value="Genomic_DNA"/>
</dbReference>
<name>A0AAD4ZY20_PRUDU</name>
<reference evidence="1 2" key="1">
    <citation type="journal article" date="2022" name="G3 (Bethesda)">
        <title>Whole-genome sequence and methylome profiling of the almond [Prunus dulcis (Mill.) D.A. Webb] cultivar 'Nonpareil'.</title>
        <authorList>
            <person name="D'Amico-Willman K.M."/>
            <person name="Ouma W.Z."/>
            <person name="Meulia T."/>
            <person name="Sideli G.M."/>
            <person name="Gradziel T.M."/>
            <person name="Fresnedo-Ramirez J."/>
        </authorList>
    </citation>
    <scope>NUCLEOTIDE SEQUENCE [LARGE SCALE GENOMIC DNA]</scope>
    <source>
        <strain evidence="1">Clone GOH B32 T37-40</strain>
    </source>
</reference>
<evidence type="ECO:0000313" key="2">
    <source>
        <dbReference type="Proteomes" id="UP001054821"/>
    </source>
</evidence>
<accession>A0AAD4ZY20</accession>
<protein>
    <submittedName>
        <fullName evidence="1">Uncharacterized protein</fullName>
    </submittedName>
</protein>
<sequence>MPIPLLPSSLIFRYFWILFHSSKKKKSLPISSFFPSSSSTAAPRPYKFRGLFLIVIQGPREEREGGCSCQVGQLVIILIIRSAAYHI</sequence>
<gene>
    <name evidence="1" type="ORF">L3X38_009247</name>
</gene>
<dbReference type="Proteomes" id="UP001054821">
    <property type="component" value="Chromosome 1"/>
</dbReference>